<dbReference type="CDD" id="cd04301">
    <property type="entry name" value="NAT_SF"/>
    <property type="match status" value="1"/>
</dbReference>
<name>A0A4R4Z8R5_9PSEU</name>
<dbReference type="InterPro" id="IPR013216">
    <property type="entry name" value="Methyltransf_11"/>
</dbReference>
<dbReference type="Proteomes" id="UP000294947">
    <property type="component" value="Unassembled WGS sequence"/>
</dbReference>
<reference evidence="3 4" key="1">
    <citation type="submission" date="2019-03" db="EMBL/GenBank/DDBJ databases">
        <title>Draft genome sequences of novel Actinobacteria.</title>
        <authorList>
            <person name="Sahin N."/>
            <person name="Ay H."/>
            <person name="Saygin H."/>
        </authorList>
    </citation>
    <scope>NUCLEOTIDE SEQUENCE [LARGE SCALE GENOMIC DNA]</scope>
    <source>
        <strain evidence="3 4">7K502</strain>
    </source>
</reference>
<comment type="caution">
    <text evidence="3">The sequence shown here is derived from an EMBL/GenBank/DDBJ whole genome shotgun (WGS) entry which is preliminary data.</text>
</comment>
<dbReference type="SUPFAM" id="SSF55729">
    <property type="entry name" value="Acyl-CoA N-acyltransferases (Nat)"/>
    <property type="match status" value="1"/>
</dbReference>
<keyword evidence="4" id="KW-1185">Reference proteome</keyword>
<gene>
    <name evidence="3" type="ORF">E1288_07055</name>
</gene>
<feature type="region of interest" description="Disordered" evidence="1">
    <location>
        <begin position="1"/>
        <end position="26"/>
    </location>
</feature>
<proteinExistence type="predicted"/>
<evidence type="ECO:0000313" key="3">
    <source>
        <dbReference type="EMBL" id="TDD54346.1"/>
    </source>
</evidence>
<protein>
    <submittedName>
        <fullName evidence="3">GNAT family N-acetyltransferase</fullName>
    </submittedName>
</protein>
<dbReference type="SUPFAM" id="SSF53335">
    <property type="entry name" value="S-adenosyl-L-methionine-dependent methyltransferases"/>
    <property type="match status" value="1"/>
</dbReference>
<dbReference type="EMBL" id="SMKW01000006">
    <property type="protein sequence ID" value="TDD54346.1"/>
    <property type="molecule type" value="Genomic_DNA"/>
</dbReference>
<dbReference type="InterPro" id="IPR050508">
    <property type="entry name" value="Methyltransf_Superfamily"/>
</dbReference>
<dbReference type="Pfam" id="PF08241">
    <property type="entry name" value="Methyltransf_11"/>
    <property type="match status" value="1"/>
</dbReference>
<sequence>MTADRPNRTSTTTEKTAVNDNSSHAADRDDVRDAFFALHHGLPRQGPGSDATTRHLLELAAPPEAPRALDIGCGPGRASLLLAAEAGARVTAVDLHQPFLAELRAAAEASGVGDAIDTDVRTMAELPYPDRSFDLVWAEGSAYNIGFDTALASWRRLLAPGGVLVVTECEWATDDPAPEVRAFWDSHYALRTTEANAAAAVRAGYEVSAIYHLPETDWFDEYYTPLAERIAAADLTAPGMREAVAGARAEIEIRRAHGRDYRYTGYVLRPNHEENTEMWTTRPETEADIPAIRAVNLDTFPTALEADLIEALREDPAWIDGLSIVAEDANGEVVGHSLLTRSHVDGFPALTLGPCAVLQRYQRTGAGSATIRAGLEAARAMGEKLVLVLGHPEYYPRFGFRRASEFGIGLTIEVPDEAMMALPLDPEAEIPGGKVRYPAPFGI</sequence>
<dbReference type="InterPro" id="IPR029063">
    <property type="entry name" value="SAM-dependent_MTases_sf"/>
</dbReference>
<dbReference type="PROSITE" id="PS51186">
    <property type="entry name" value="GNAT"/>
    <property type="match status" value="1"/>
</dbReference>
<dbReference type="InterPro" id="IPR000182">
    <property type="entry name" value="GNAT_dom"/>
</dbReference>
<keyword evidence="3" id="KW-0808">Transferase</keyword>
<evidence type="ECO:0000259" key="2">
    <source>
        <dbReference type="PROSITE" id="PS51186"/>
    </source>
</evidence>
<dbReference type="GO" id="GO:0008757">
    <property type="term" value="F:S-adenosylmethionine-dependent methyltransferase activity"/>
    <property type="evidence" value="ECO:0007669"/>
    <property type="project" value="InterPro"/>
</dbReference>
<evidence type="ECO:0000313" key="4">
    <source>
        <dbReference type="Proteomes" id="UP000294947"/>
    </source>
</evidence>
<dbReference type="CDD" id="cd02440">
    <property type="entry name" value="AdoMet_MTases"/>
    <property type="match status" value="1"/>
</dbReference>
<feature type="compositionally biased region" description="Polar residues" evidence="1">
    <location>
        <begin position="8"/>
        <end position="24"/>
    </location>
</feature>
<dbReference type="PANTHER" id="PTHR42912:SF93">
    <property type="entry name" value="N6-ADENOSINE-METHYLTRANSFERASE TMT1A"/>
    <property type="match status" value="1"/>
</dbReference>
<dbReference type="Gene3D" id="3.40.630.30">
    <property type="match status" value="1"/>
</dbReference>
<organism evidence="3 4">
    <name type="scientific">Saccharopolyspora elongata</name>
    <dbReference type="NCBI Taxonomy" id="2530387"/>
    <lineage>
        <taxon>Bacteria</taxon>
        <taxon>Bacillati</taxon>
        <taxon>Actinomycetota</taxon>
        <taxon>Actinomycetes</taxon>
        <taxon>Pseudonocardiales</taxon>
        <taxon>Pseudonocardiaceae</taxon>
        <taxon>Saccharopolyspora</taxon>
    </lineage>
</organism>
<evidence type="ECO:0000256" key="1">
    <source>
        <dbReference type="SAM" id="MobiDB-lite"/>
    </source>
</evidence>
<dbReference type="OrthoDB" id="9797178at2"/>
<dbReference type="Pfam" id="PF00583">
    <property type="entry name" value="Acetyltransf_1"/>
    <property type="match status" value="1"/>
</dbReference>
<dbReference type="GO" id="GO:0016747">
    <property type="term" value="F:acyltransferase activity, transferring groups other than amino-acyl groups"/>
    <property type="evidence" value="ECO:0007669"/>
    <property type="project" value="InterPro"/>
</dbReference>
<dbReference type="InterPro" id="IPR016181">
    <property type="entry name" value="Acyl_CoA_acyltransferase"/>
</dbReference>
<dbReference type="Gene3D" id="3.40.50.150">
    <property type="entry name" value="Vaccinia Virus protein VP39"/>
    <property type="match status" value="1"/>
</dbReference>
<dbReference type="AlphaFoldDB" id="A0A4R4Z8R5"/>
<accession>A0A4R4Z8R5</accession>
<feature type="domain" description="N-acetyltransferase" evidence="2">
    <location>
        <begin position="279"/>
        <end position="425"/>
    </location>
</feature>
<dbReference type="PANTHER" id="PTHR42912">
    <property type="entry name" value="METHYLTRANSFERASE"/>
    <property type="match status" value="1"/>
</dbReference>